<reference evidence="1" key="1">
    <citation type="submission" date="2018-05" db="EMBL/GenBank/DDBJ databases">
        <authorList>
            <person name="Lanie J.A."/>
            <person name="Ng W.-L."/>
            <person name="Kazmierczak K.M."/>
            <person name="Andrzejewski T.M."/>
            <person name="Davidsen T.M."/>
            <person name="Wayne K.J."/>
            <person name="Tettelin H."/>
            <person name="Glass J.I."/>
            <person name="Rusch D."/>
            <person name="Podicherti R."/>
            <person name="Tsui H.-C.T."/>
            <person name="Winkler M.E."/>
        </authorList>
    </citation>
    <scope>NUCLEOTIDE SEQUENCE</scope>
</reference>
<dbReference type="AlphaFoldDB" id="A0A382KN81"/>
<dbReference type="InterPro" id="IPR035963">
    <property type="entry name" value="FERM_2"/>
</dbReference>
<dbReference type="SUPFAM" id="SSF47031">
    <property type="entry name" value="Second domain of FERM"/>
    <property type="match status" value="1"/>
</dbReference>
<organism evidence="1">
    <name type="scientific">marine metagenome</name>
    <dbReference type="NCBI Taxonomy" id="408172"/>
    <lineage>
        <taxon>unclassified sequences</taxon>
        <taxon>metagenomes</taxon>
        <taxon>ecological metagenomes</taxon>
    </lineage>
</organism>
<feature type="non-terminal residue" evidence="1">
    <location>
        <position position="417"/>
    </location>
</feature>
<dbReference type="EMBL" id="UINC01081250">
    <property type="protein sequence ID" value="SVC24913.1"/>
    <property type="molecule type" value="Genomic_DNA"/>
</dbReference>
<proteinExistence type="predicted"/>
<evidence type="ECO:0000313" key="1">
    <source>
        <dbReference type="EMBL" id="SVC24913.1"/>
    </source>
</evidence>
<accession>A0A382KN81</accession>
<sequence>ILKHEVHTELLDWAKSNDFNPSSRAVLLLSNIGGNYPDWPRINLAKLSGFRECLESDRTELDKHIPSGATDTAHLTKHLRLLGENWIVEQSKDAHYELTKQRTRDRLIGLPYTDLWKECCGNRSTMSDLLWILFDSNPGAGSMNFCRQMMVAYRHGNQGENGRSSGGWVHFGVRFEEEAKSLMSEKIIISDELTQLLCEEGEGDKAGEISTWNDIHEDYRSFAEAYPEYVRERTQLSPDEIRELASKFEQLGYPEYSDNLLDSLPTDLSSDIPSIVAKDIDAKTKVEQIIQKLLSSTGVKQAELKSVFQTHVLSNNTLRIALMGDLANLHTVLEKFTQKITIDEDDEAILLMFKLPFFEFLFALGGGRIKLEDKTSQFDAYIRAKVIEKFSNLNQLDEAYRMAFSDLRDNHWWSPPD</sequence>
<name>A0A382KN81_9ZZZZ</name>
<gene>
    <name evidence="1" type="ORF">METZ01_LOCUS277767</name>
</gene>
<feature type="non-terminal residue" evidence="1">
    <location>
        <position position="1"/>
    </location>
</feature>
<protein>
    <submittedName>
        <fullName evidence="1">Uncharacterized protein</fullName>
    </submittedName>
</protein>